<evidence type="ECO:0000256" key="3">
    <source>
        <dbReference type="ARBA" id="ARBA00023082"/>
    </source>
</evidence>
<keyword evidence="3" id="KW-0731">Sigma factor</keyword>
<keyword evidence="5" id="KW-0804">Transcription</keyword>
<dbReference type="Gene3D" id="1.10.1740.10">
    <property type="match status" value="1"/>
</dbReference>
<dbReference type="InterPro" id="IPR036388">
    <property type="entry name" value="WH-like_DNA-bd_sf"/>
</dbReference>
<dbReference type="SUPFAM" id="SSF88659">
    <property type="entry name" value="Sigma3 and sigma4 domains of RNA polymerase sigma factors"/>
    <property type="match status" value="1"/>
</dbReference>
<sequence length="235" mass="26444">MATALGDRQGIAWHAPFSPHLTYNCSMPEPSTDEPDFAALQKGDDGLAEFFASHRARLRRMIDIRLDARVAGRVDPSDILQETYLEAVRQLPAFLEARNLTPKLWLRLITRQQIIAAHRHHLGVQKRDAKLEVSLAGDAPSYANPESLSQFLAAGMISPSRDAAKREFRQRLRATLEKMDPMDREIIALRHFDELSNAEVAVELGISKTAASNRYIRALQRLNKLLSSVSWLPDP</sequence>
<dbReference type="GO" id="GO:0003677">
    <property type="term" value="F:DNA binding"/>
    <property type="evidence" value="ECO:0007669"/>
    <property type="project" value="UniProtKB-KW"/>
</dbReference>
<keyword evidence="4" id="KW-0238">DNA-binding</keyword>
<protein>
    <submittedName>
        <fullName evidence="7">RNA polymerase subunit sigma</fullName>
    </submittedName>
</protein>
<dbReference type="OrthoDB" id="276109at2"/>
<evidence type="ECO:0000313" key="7">
    <source>
        <dbReference type="EMBL" id="PQO29051.1"/>
    </source>
</evidence>
<dbReference type="Gene3D" id="1.10.10.10">
    <property type="entry name" value="Winged helix-like DNA-binding domain superfamily/Winged helix DNA-binding domain"/>
    <property type="match status" value="1"/>
</dbReference>
<dbReference type="InterPro" id="IPR014284">
    <property type="entry name" value="RNA_pol_sigma-70_dom"/>
</dbReference>
<evidence type="ECO:0000256" key="4">
    <source>
        <dbReference type="ARBA" id="ARBA00023125"/>
    </source>
</evidence>
<organism evidence="7 8">
    <name type="scientific">Blastopirellula marina</name>
    <dbReference type="NCBI Taxonomy" id="124"/>
    <lineage>
        <taxon>Bacteria</taxon>
        <taxon>Pseudomonadati</taxon>
        <taxon>Planctomycetota</taxon>
        <taxon>Planctomycetia</taxon>
        <taxon>Pirellulales</taxon>
        <taxon>Pirellulaceae</taxon>
        <taxon>Blastopirellula</taxon>
    </lineage>
</organism>
<comment type="caution">
    <text evidence="7">The sequence shown here is derived from an EMBL/GenBank/DDBJ whole genome shotgun (WGS) entry which is preliminary data.</text>
</comment>
<dbReference type="AlphaFoldDB" id="A0A2S8FA74"/>
<keyword evidence="2" id="KW-0805">Transcription regulation</keyword>
<dbReference type="PANTHER" id="PTHR43133">
    <property type="entry name" value="RNA POLYMERASE ECF-TYPE SIGMA FACTO"/>
    <property type="match status" value="1"/>
</dbReference>
<dbReference type="SUPFAM" id="SSF88946">
    <property type="entry name" value="Sigma2 domain of RNA polymerase sigma factors"/>
    <property type="match status" value="1"/>
</dbReference>
<dbReference type="InterPro" id="IPR013325">
    <property type="entry name" value="RNA_pol_sigma_r2"/>
</dbReference>
<dbReference type="RefSeq" id="WP_105357760.1">
    <property type="nucleotide sequence ID" value="NZ_PUIB01000023.1"/>
</dbReference>
<evidence type="ECO:0000256" key="1">
    <source>
        <dbReference type="ARBA" id="ARBA00010641"/>
    </source>
</evidence>
<feature type="domain" description="RNA polymerase sigma factor 70 region 4 type 2" evidence="6">
    <location>
        <begin position="169"/>
        <end position="222"/>
    </location>
</feature>
<dbReference type="GO" id="GO:0016987">
    <property type="term" value="F:sigma factor activity"/>
    <property type="evidence" value="ECO:0007669"/>
    <property type="project" value="UniProtKB-KW"/>
</dbReference>
<evidence type="ECO:0000256" key="2">
    <source>
        <dbReference type="ARBA" id="ARBA00023015"/>
    </source>
</evidence>
<dbReference type="NCBIfam" id="TIGR02937">
    <property type="entry name" value="sigma70-ECF"/>
    <property type="match status" value="1"/>
</dbReference>
<dbReference type="Pfam" id="PF08281">
    <property type="entry name" value="Sigma70_r4_2"/>
    <property type="match status" value="1"/>
</dbReference>
<dbReference type="Proteomes" id="UP000239388">
    <property type="component" value="Unassembled WGS sequence"/>
</dbReference>
<evidence type="ECO:0000259" key="6">
    <source>
        <dbReference type="Pfam" id="PF08281"/>
    </source>
</evidence>
<dbReference type="PANTHER" id="PTHR43133:SF8">
    <property type="entry name" value="RNA POLYMERASE SIGMA FACTOR HI_1459-RELATED"/>
    <property type="match status" value="1"/>
</dbReference>
<dbReference type="GO" id="GO:0006352">
    <property type="term" value="P:DNA-templated transcription initiation"/>
    <property type="evidence" value="ECO:0007669"/>
    <property type="project" value="InterPro"/>
</dbReference>
<name>A0A2S8FA74_9BACT</name>
<reference evidence="7 8" key="1">
    <citation type="submission" date="2018-02" db="EMBL/GenBank/DDBJ databases">
        <title>Comparative genomes isolates from brazilian mangrove.</title>
        <authorList>
            <person name="Araujo J.E."/>
            <person name="Taketani R.G."/>
            <person name="Silva M.C.P."/>
            <person name="Loureco M.V."/>
            <person name="Andreote F.D."/>
        </authorList>
    </citation>
    <scope>NUCLEOTIDE SEQUENCE [LARGE SCALE GENOMIC DNA]</scope>
    <source>
        <strain evidence="7 8">NAP PRIS-MGV</strain>
    </source>
</reference>
<dbReference type="InterPro" id="IPR039425">
    <property type="entry name" value="RNA_pol_sigma-70-like"/>
</dbReference>
<dbReference type="CDD" id="cd06171">
    <property type="entry name" value="Sigma70_r4"/>
    <property type="match status" value="1"/>
</dbReference>
<dbReference type="EMBL" id="PUIB01000023">
    <property type="protein sequence ID" value="PQO29051.1"/>
    <property type="molecule type" value="Genomic_DNA"/>
</dbReference>
<dbReference type="InterPro" id="IPR013249">
    <property type="entry name" value="RNA_pol_sigma70_r4_t2"/>
</dbReference>
<dbReference type="InterPro" id="IPR013324">
    <property type="entry name" value="RNA_pol_sigma_r3/r4-like"/>
</dbReference>
<accession>A0A2S8FA74</accession>
<proteinExistence type="inferred from homology"/>
<evidence type="ECO:0000313" key="8">
    <source>
        <dbReference type="Proteomes" id="UP000239388"/>
    </source>
</evidence>
<comment type="similarity">
    <text evidence="1">Belongs to the sigma-70 factor family. ECF subfamily.</text>
</comment>
<evidence type="ECO:0000256" key="5">
    <source>
        <dbReference type="ARBA" id="ARBA00023163"/>
    </source>
</evidence>
<gene>
    <name evidence="7" type="ORF">C5Y98_22870</name>
</gene>